<dbReference type="PROSITE" id="PS51391">
    <property type="entry name" value="CID"/>
    <property type="match status" value="1"/>
</dbReference>
<proteinExistence type="predicted"/>
<dbReference type="GO" id="GO:0005634">
    <property type="term" value="C:nucleus"/>
    <property type="evidence" value="ECO:0007669"/>
    <property type="project" value="TreeGrafter"/>
</dbReference>
<dbReference type="Gene3D" id="1.25.40.90">
    <property type="match status" value="1"/>
</dbReference>
<keyword evidence="1" id="KW-0694">RNA-binding</keyword>
<keyword evidence="5" id="KW-1185">Reference proteome</keyword>
<dbReference type="EMBL" id="KQ242171">
    <property type="protein sequence ID" value="KNC80293.1"/>
    <property type="molecule type" value="Genomic_DNA"/>
</dbReference>
<dbReference type="AlphaFoldDB" id="A0A0L0FWG1"/>
<dbReference type="RefSeq" id="XP_014154195.1">
    <property type="nucleotide sequence ID" value="XM_014298720.1"/>
</dbReference>
<dbReference type="PANTHER" id="PTHR23140:SF0">
    <property type="entry name" value="U2 SNRNP-ASSOCIATED SURP MOTIF-CONTAINING PROTEIN"/>
    <property type="match status" value="1"/>
</dbReference>
<dbReference type="PANTHER" id="PTHR23140">
    <property type="entry name" value="RNA PROCESSING PROTEIN LD23810P"/>
    <property type="match status" value="1"/>
</dbReference>
<organism evidence="4 5">
    <name type="scientific">Sphaeroforma arctica JP610</name>
    <dbReference type="NCBI Taxonomy" id="667725"/>
    <lineage>
        <taxon>Eukaryota</taxon>
        <taxon>Ichthyosporea</taxon>
        <taxon>Ichthyophonida</taxon>
        <taxon>Sphaeroforma</taxon>
    </lineage>
</organism>
<dbReference type="OrthoDB" id="377209at2759"/>
<evidence type="ECO:0000313" key="5">
    <source>
        <dbReference type="Proteomes" id="UP000054560"/>
    </source>
</evidence>
<feature type="domain" description="CID" evidence="3">
    <location>
        <begin position="13"/>
        <end position="156"/>
    </location>
</feature>
<dbReference type="eggNOG" id="KOG0151">
    <property type="taxonomic scope" value="Eukaryota"/>
</dbReference>
<dbReference type="GO" id="GO:0003723">
    <property type="term" value="F:RNA binding"/>
    <property type="evidence" value="ECO:0007669"/>
    <property type="project" value="UniProtKB-KW"/>
</dbReference>
<reference evidence="4 5" key="1">
    <citation type="submission" date="2011-02" db="EMBL/GenBank/DDBJ databases">
        <title>The Genome Sequence of Sphaeroforma arctica JP610.</title>
        <authorList>
            <consortium name="The Broad Institute Genome Sequencing Platform"/>
            <person name="Russ C."/>
            <person name="Cuomo C."/>
            <person name="Young S.K."/>
            <person name="Zeng Q."/>
            <person name="Gargeya S."/>
            <person name="Alvarado L."/>
            <person name="Berlin A."/>
            <person name="Chapman S.B."/>
            <person name="Chen Z."/>
            <person name="Freedman E."/>
            <person name="Gellesch M."/>
            <person name="Goldberg J."/>
            <person name="Griggs A."/>
            <person name="Gujja S."/>
            <person name="Heilman E."/>
            <person name="Heiman D."/>
            <person name="Howarth C."/>
            <person name="Mehta T."/>
            <person name="Neiman D."/>
            <person name="Pearson M."/>
            <person name="Roberts A."/>
            <person name="Saif S."/>
            <person name="Shea T."/>
            <person name="Shenoy N."/>
            <person name="Sisk P."/>
            <person name="Stolte C."/>
            <person name="Sykes S."/>
            <person name="White J."/>
            <person name="Yandava C."/>
            <person name="Burger G."/>
            <person name="Gray M.W."/>
            <person name="Holland P.W.H."/>
            <person name="King N."/>
            <person name="Lang F.B.F."/>
            <person name="Roger A.J."/>
            <person name="Ruiz-Trillo I."/>
            <person name="Haas B."/>
            <person name="Nusbaum C."/>
            <person name="Birren B."/>
        </authorList>
    </citation>
    <scope>NUCLEOTIDE SEQUENCE [LARGE SCALE GENOMIC DNA]</scope>
    <source>
        <strain evidence="4 5">JP610</strain>
    </source>
</reference>
<feature type="compositionally biased region" description="Polar residues" evidence="2">
    <location>
        <begin position="225"/>
        <end position="238"/>
    </location>
</feature>
<feature type="compositionally biased region" description="Polar residues" evidence="2">
    <location>
        <begin position="189"/>
        <end position="198"/>
    </location>
</feature>
<feature type="region of interest" description="Disordered" evidence="2">
    <location>
        <begin position="163"/>
        <end position="262"/>
    </location>
</feature>
<protein>
    <recommendedName>
        <fullName evidence="3">CID domain-containing protein</fullName>
    </recommendedName>
</protein>
<name>A0A0L0FWG1_9EUKA</name>
<sequence>MEDLKAEEVKGQLKGKDRDTLEEYLRNADLTNSYVRNVMGFCLEHSAAAEEIVEVLTDSLSIPQTPIPTKIARLYIVSDVLHNTTVKGASFFRSSFESQLPGIMSQLNMALNSITGRIRAEYFKKRVLNVIAAWERWSLYPYTYLNTLKEKFLYIPPRPEDSSAPLSEVASTDAVHESRQSKDDLVSPASMQEPNTAEPQRLHSLIPPKAATKAGFKPIGFRPIGNSSTTDTEPTSTRAQKRAADDTPEEPEKKVRIQSKWE</sequence>
<dbReference type="SUPFAM" id="SSF48464">
    <property type="entry name" value="ENTH/VHS domain"/>
    <property type="match status" value="1"/>
</dbReference>
<dbReference type="InterPro" id="IPR051485">
    <property type="entry name" value="SR-CTD_assoc_factor"/>
</dbReference>
<accession>A0A0L0FWG1</accession>
<evidence type="ECO:0000313" key="4">
    <source>
        <dbReference type="EMBL" id="KNC80293.1"/>
    </source>
</evidence>
<evidence type="ECO:0000256" key="2">
    <source>
        <dbReference type="SAM" id="MobiDB-lite"/>
    </source>
</evidence>
<dbReference type="InterPro" id="IPR006569">
    <property type="entry name" value="CID_dom"/>
</dbReference>
<feature type="compositionally biased region" description="Basic and acidic residues" evidence="2">
    <location>
        <begin position="174"/>
        <end position="185"/>
    </location>
</feature>
<dbReference type="STRING" id="667725.A0A0L0FWG1"/>
<feature type="compositionally biased region" description="Basic and acidic residues" evidence="2">
    <location>
        <begin position="242"/>
        <end position="262"/>
    </location>
</feature>
<dbReference type="SMART" id="SM00582">
    <property type="entry name" value="RPR"/>
    <property type="match status" value="1"/>
</dbReference>
<gene>
    <name evidence="4" type="ORF">SARC_07341</name>
</gene>
<evidence type="ECO:0000256" key="1">
    <source>
        <dbReference type="ARBA" id="ARBA00022884"/>
    </source>
</evidence>
<dbReference type="Pfam" id="PF04818">
    <property type="entry name" value="CID"/>
    <property type="match status" value="1"/>
</dbReference>
<dbReference type="InterPro" id="IPR008942">
    <property type="entry name" value="ENTH_VHS"/>
</dbReference>
<dbReference type="GeneID" id="25907845"/>
<dbReference type="Proteomes" id="UP000054560">
    <property type="component" value="Unassembled WGS sequence"/>
</dbReference>
<evidence type="ECO:0000259" key="3">
    <source>
        <dbReference type="PROSITE" id="PS51391"/>
    </source>
</evidence>